<dbReference type="Gene3D" id="1.20.58.1460">
    <property type="match status" value="1"/>
</dbReference>
<dbReference type="Gene3D" id="1.10.10.10">
    <property type="entry name" value="Winged helix-like DNA-binding domain superfamily/Winged helix DNA-binding domain"/>
    <property type="match status" value="1"/>
</dbReference>
<dbReference type="PANTHER" id="PTHR30319:SF1">
    <property type="entry name" value="TRANSCRIPTIONAL REPRESSOR PAAX"/>
    <property type="match status" value="1"/>
</dbReference>
<dbReference type="Gene3D" id="3.30.70.2650">
    <property type="match status" value="1"/>
</dbReference>
<feature type="domain" description="Transcriptional repressor PaaX-like C-terminal" evidence="2">
    <location>
        <begin position="205"/>
        <end position="286"/>
    </location>
</feature>
<evidence type="ECO:0000313" key="4">
    <source>
        <dbReference type="EMBL" id="QSE92591.1"/>
    </source>
</evidence>
<dbReference type="Proteomes" id="UP000662986">
    <property type="component" value="Chromosome"/>
</dbReference>
<name>A0A974ZWG4_9NOCA</name>
<dbReference type="InterPro" id="IPR013225">
    <property type="entry name" value="PaaX_C"/>
</dbReference>
<dbReference type="Pfam" id="PF07848">
    <property type="entry name" value="PaaX"/>
    <property type="match status" value="1"/>
</dbReference>
<feature type="domain" description="Transcriptional repressor PaaX-like N-terminal" evidence="1">
    <location>
        <begin position="31"/>
        <end position="100"/>
    </location>
</feature>
<dbReference type="PIRSF" id="PIRSF020623">
    <property type="entry name" value="PaaX"/>
    <property type="match status" value="1"/>
</dbReference>
<organism evidence="4 5">
    <name type="scientific">Rhodococcus pseudokoreensis</name>
    <dbReference type="NCBI Taxonomy" id="2811421"/>
    <lineage>
        <taxon>Bacteria</taxon>
        <taxon>Bacillati</taxon>
        <taxon>Actinomycetota</taxon>
        <taxon>Actinomycetes</taxon>
        <taxon>Mycobacteriales</taxon>
        <taxon>Nocardiaceae</taxon>
        <taxon>Rhodococcus</taxon>
    </lineage>
</organism>
<feature type="domain" description="Transcriptional repressor PaaX-like central Cas2-like" evidence="3">
    <location>
        <begin position="119"/>
        <end position="189"/>
    </location>
</feature>
<dbReference type="InterPro" id="IPR036390">
    <property type="entry name" value="WH_DNA-bd_sf"/>
</dbReference>
<proteinExistence type="predicted"/>
<reference evidence="4 5" key="1">
    <citation type="journal article" date="2021" name="Microbiol. Resour. Announc.">
        <title>Complete Genome Sequences of Two Rhodococcus sp. Strains with Large and Linear Chromosomes, Isolated from Apple Rhizosphere.</title>
        <authorList>
            <person name="Benning S."/>
            <person name="Brugnone N."/>
            <person name="Siani R."/>
            <person name="Kublik S."/>
            <person name="Schloter M."/>
            <person name="Rad V."/>
        </authorList>
    </citation>
    <scope>NUCLEOTIDE SEQUENCE [LARGE SCALE GENOMIC DNA]</scope>
    <source>
        <strain evidence="4 5">R79</strain>
    </source>
</reference>
<gene>
    <name evidence="4" type="ORF">JWS13_30270</name>
</gene>
<dbReference type="InterPro" id="IPR011965">
    <property type="entry name" value="PaaX_trns_reg"/>
</dbReference>
<reference evidence="4 5" key="2">
    <citation type="journal article" date="2022" name="Arch. Microbiol.">
        <title>Rhodococcus pseudokoreensis sp. nov. isolated from the rhizosphere of young M26 apple rootstocks.</title>
        <authorList>
            <person name="Kampfer P."/>
            <person name="Glaeser S.P."/>
            <person name="Blom J."/>
            <person name="Wolf J."/>
            <person name="Benning S."/>
            <person name="Schloter M."/>
            <person name="Neumann-Schaal M."/>
        </authorList>
    </citation>
    <scope>NUCLEOTIDE SEQUENCE [LARGE SCALE GENOMIC DNA]</scope>
    <source>
        <strain evidence="4 5">R79</strain>
    </source>
</reference>
<sequence>MTEADVQYPESNAAGLEVDAGVRAFGIGSASARSALLTILGEFVRPRGQAVWTSALLRALAEIGVEQKAARQAISRMAQEGLLVSERSGRRVRWSLTEEGATLLRDGADRIYGFLRAHREWDERWLVVTVAVPEAQRSLRHRLRTQLTWLGMGSPSPGLWVIPDAGKEDAVLAVLDELGLRAKAFAWVGTWVPVDDVRTLISAAWDLDELAEKYRHFTDWTTGMAPLTSAETFVAQVELVHEWRRFPFLDPDLPASLLPSDWPAVRAVDAFDASHQRWHDTAQAQWDVWAEQEGG</sequence>
<dbReference type="Pfam" id="PF08223">
    <property type="entry name" value="PaaX_C"/>
    <property type="match status" value="1"/>
</dbReference>
<keyword evidence="5" id="KW-1185">Reference proteome</keyword>
<dbReference type="Pfam" id="PF20803">
    <property type="entry name" value="PaaX_M"/>
    <property type="match status" value="1"/>
</dbReference>
<dbReference type="InterPro" id="IPR036388">
    <property type="entry name" value="WH-like_DNA-bd_sf"/>
</dbReference>
<dbReference type="InterPro" id="IPR012906">
    <property type="entry name" value="PaaX-like_N"/>
</dbReference>
<evidence type="ECO:0000259" key="2">
    <source>
        <dbReference type="Pfam" id="PF08223"/>
    </source>
</evidence>
<dbReference type="SUPFAM" id="SSF46785">
    <property type="entry name" value="Winged helix' DNA-binding domain"/>
    <property type="match status" value="1"/>
</dbReference>
<evidence type="ECO:0000259" key="1">
    <source>
        <dbReference type="Pfam" id="PF07848"/>
    </source>
</evidence>
<accession>A0A974ZWG4</accession>
<evidence type="ECO:0000313" key="5">
    <source>
        <dbReference type="Proteomes" id="UP000662986"/>
    </source>
</evidence>
<evidence type="ECO:0000259" key="3">
    <source>
        <dbReference type="Pfam" id="PF20803"/>
    </source>
</evidence>
<dbReference type="RefSeq" id="WP_206009055.1">
    <property type="nucleotide sequence ID" value="NZ_CP070619.1"/>
</dbReference>
<dbReference type="InterPro" id="IPR048846">
    <property type="entry name" value="PaaX-like_central"/>
</dbReference>
<protein>
    <submittedName>
        <fullName evidence="4">PaaX family transcriptional regulator</fullName>
    </submittedName>
</protein>
<dbReference type="PANTHER" id="PTHR30319">
    <property type="entry name" value="PHENYLACETIC ACID REGULATOR-RELATED TRANSCRIPTIONAL REPRESSOR"/>
    <property type="match status" value="1"/>
</dbReference>
<dbReference type="EMBL" id="CP070619">
    <property type="protein sequence ID" value="QSE92591.1"/>
    <property type="molecule type" value="Genomic_DNA"/>
</dbReference>